<evidence type="ECO:0000313" key="4">
    <source>
        <dbReference type="Proteomes" id="UP000603227"/>
    </source>
</evidence>
<dbReference type="Gene3D" id="3.30.70.100">
    <property type="match status" value="1"/>
</dbReference>
<proteinExistence type="predicted"/>
<dbReference type="AlphaFoldDB" id="A0A919GBH9"/>
<reference evidence="3" key="2">
    <citation type="submission" date="2020-09" db="EMBL/GenBank/DDBJ databases">
        <authorList>
            <person name="Sun Q."/>
            <person name="Zhou Y."/>
        </authorList>
    </citation>
    <scope>NUCLEOTIDE SEQUENCE</scope>
    <source>
        <strain evidence="3">CGMCC 4.7403</strain>
    </source>
</reference>
<sequence length="74" mass="7632">MAEKFFTVSGMTCGHCAASVTEEVVAVTGVTEVDVDVRSGLVTVRGDSVDDIVVRAAITDAGYEVAEIVRLAAA</sequence>
<keyword evidence="4" id="KW-1185">Reference proteome</keyword>
<dbReference type="EMBL" id="BNAT01000001">
    <property type="protein sequence ID" value="GHH81470.1"/>
    <property type="molecule type" value="Genomic_DNA"/>
</dbReference>
<name>A0A919GBH9_9ACTN</name>
<accession>A0A919GBH9</accession>
<evidence type="ECO:0000259" key="2">
    <source>
        <dbReference type="PROSITE" id="PS50846"/>
    </source>
</evidence>
<comment type="caution">
    <text evidence="3">The sequence shown here is derived from an EMBL/GenBank/DDBJ whole genome shotgun (WGS) entry which is preliminary data.</text>
</comment>
<feature type="domain" description="HMA" evidence="2">
    <location>
        <begin position="2"/>
        <end position="66"/>
    </location>
</feature>
<dbReference type="CDD" id="cd00371">
    <property type="entry name" value="HMA"/>
    <property type="match status" value="1"/>
</dbReference>
<gene>
    <name evidence="3" type="ORF">GCM10017771_03480</name>
</gene>
<dbReference type="InterPro" id="IPR036163">
    <property type="entry name" value="HMA_dom_sf"/>
</dbReference>
<dbReference type="Proteomes" id="UP000603227">
    <property type="component" value="Unassembled WGS sequence"/>
</dbReference>
<dbReference type="RefSeq" id="WP_189780543.1">
    <property type="nucleotide sequence ID" value="NZ_BNAT01000001.1"/>
</dbReference>
<dbReference type="SUPFAM" id="SSF55008">
    <property type="entry name" value="HMA, heavy metal-associated domain"/>
    <property type="match status" value="1"/>
</dbReference>
<evidence type="ECO:0000256" key="1">
    <source>
        <dbReference type="ARBA" id="ARBA00022723"/>
    </source>
</evidence>
<dbReference type="InterPro" id="IPR006121">
    <property type="entry name" value="HMA_dom"/>
</dbReference>
<dbReference type="GO" id="GO:0046872">
    <property type="term" value="F:metal ion binding"/>
    <property type="evidence" value="ECO:0007669"/>
    <property type="project" value="UniProtKB-KW"/>
</dbReference>
<dbReference type="PROSITE" id="PS50846">
    <property type="entry name" value="HMA_2"/>
    <property type="match status" value="1"/>
</dbReference>
<dbReference type="PROSITE" id="PS01047">
    <property type="entry name" value="HMA_1"/>
    <property type="match status" value="1"/>
</dbReference>
<keyword evidence="1" id="KW-0479">Metal-binding</keyword>
<reference evidence="3" key="1">
    <citation type="journal article" date="2014" name="Int. J. Syst. Evol. Microbiol.">
        <title>Complete genome sequence of Corynebacterium casei LMG S-19264T (=DSM 44701T), isolated from a smear-ripened cheese.</title>
        <authorList>
            <consortium name="US DOE Joint Genome Institute (JGI-PGF)"/>
            <person name="Walter F."/>
            <person name="Albersmeier A."/>
            <person name="Kalinowski J."/>
            <person name="Ruckert C."/>
        </authorList>
    </citation>
    <scope>NUCLEOTIDE SEQUENCE</scope>
    <source>
        <strain evidence="3">CGMCC 4.7403</strain>
    </source>
</reference>
<dbReference type="Pfam" id="PF00403">
    <property type="entry name" value="HMA"/>
    <property type="match status" value="1"/>
</dbReference>
<dbReference type="InterPro" id="IPR017969">
    <property type="entry name" value="Heavy-metal-associated_CS"/>
</dbReference>
<organism evidence="3 4">
    <name type="scientific">Streptomyces capitiformicae</name>
    <dbReference type="NCBI Taxonomy" id="2014920"/>
    <lineage>
        <taxon>Bacteria</taxon>
        <taxon>Bacillati</taxon>
        <taxon>Actinomycetota</taxon>
        <taxon>Actinomycetes</taxon>
        <taxon>Kitasatosporales</taxon>
        <taxon>Streptomycetaceae</taxon>
        <taxon>Streptomyces</taxon>
    </lineage>
</organism>
<evidence type="ECO:0000313" key="3">
    <source>
        <dbReference type="EMBL" id="GHH81470.1"/>
    </source>
</evidence>
<protein>
    <submittedName>
        <fullName evidence="3">Copper chaperone</fullName>
    </submittedName>
</protein>